<organism evidence="2 3">
    <name type="scientific">Bacillus weihaiensis</name>
    <dbReference type="NCBI Taxonomy" id="1547283"/>
    <lineage>
        <taxon>Bacteria</taxon>
        <taxon>Bacillati</taxon>
        <taxon>Bacillota</taxon>
        <taxon>Bacilli</taxon>
        <taxon>Bacillales</taxon>
        <taxon>Bacillaceae</taxon>
        <taxon>Bacillus</taxon>
    </lineage>
</organism>
<keyword evidence="1" id="KW-1133">Transmembrane helix</keyword>
<dbReference type="KEGG" id="bwh:A9C19_08165"/>
<sequence>MHIFYGALVLLLSIFKGDWKNWENYYPSMLYIALSTFVYEYIAHSHFHLWDFQKTNFLSIMNIHFIHNLLINPFVAFLFLSNYPKKRMKKILYYAVWSVLFIIGEVICRQTGDIIYSNGWTIWWSALFVITMFPMVRLHHTRKLTALFLSILFCLFYLTVFDYI</sequence>
<dbReference type="OrthoDB" id="2628935at2"/>
<name>A0A1L3MR46_9BACI</name>
<keyword evidence="1" id="KW-0472">Membrane</keyword>
<dbReference type="EMBL" id="CP016020">
    <property type="protein sequence ID" value="APH04724.1"/>
    <property type="molecule type" value="Genomic_DNA"/>
</dbReference>
<feature type="transmembrane region" description="Helical" evidence="1">
    <location>
        <begin position="26"/>
        <end position="43"/>
    </location>
</feature>
<keyword evidence="3" id="KW-1185">Reference proteome</keyword>
<proteinExistence type="predicted"/>
<evidence type="ECO:0000256" key="1">
    <source>
        <dbReference type="SAM" id="Phobius"/>
    </source>
</evidence>
<gene>
    <name evidence="2" type="ORF">A9C19_08165</name>
</gene>
<feature type="transmembrane region" description="Helical" evidence="1">
    <location>
        <begin position="55"/>
        <end position="79"/>
    </location>
</feature>
<evidence type="ECO:0000313" key="2">
    <source>
        <dbReference type="EMBL" id="APH04724.1"/>
    </source>
</evidence>
<dbReference type="Proteomes" id="UP000181936">
    <property type="component" value="Chromosome"/>
</dbReference>
<dbReference type="RefSeq" id="WP_072579516.1">
    <property type="nucleotide sequence ID" value="NZ_CP016020.1"/>
</dbReference>
<feature type="transmembrane region" description="Helical" evidence="1">
    <location>
        <begin position="144"/>
        <end position="163"/>
    </location>
</feature>
<dbReference type="InterPro" id="IPR048147">
    <property type="entry name" value="CBO0543-like"/>
</dbReference>
<accession>A0A1L3MR46</accession>
<reference evidence="2 3" key="1">
    <citation type="journal article" date="2016" name="Sci. Rep.">
        <title>Complete genome sequence and transcriptomic analysis of a novel marine strain Bacillus weihaiensis reveals the mechanism of brown algae degradation.</title>
        <authorList>
            <person name="Zhu Y."/>
            <person name="Chen P."/>
            <person name="Bao Y."/>
            <person name="Men Y."/>
            <person name="Zeng Y."/>
            <person name="Yang J."/>
            <person name="Sun J."/>
            <person name="Sun Y."/>
        </authorList>
    </citation>
    <scope>NUCLEOTIDE SEQUENCE [LARGE SCALE GENOMIC DNA]</scope>
    <source>
        <strain evidence="2 3">Alg07</strain>
    </source>
</reference>
<protein>
    <submittedName>
        <fullName evidence="2">Uncharacterized protein</fullName>
    </submittedName>
</protein>
<dbReference type="NCBIfam" id="NF041644">
    <property type="entry name" value="CBO0543_fam"/>
    <property type="match status" value="1"/>
</dbReference>
<dbReference type="AlphaFoldDB" id="A0A1L3MR46"/>
<keyword evidence="1" id="KW-0812">Transmembrane</keyword>
<evidence type="ECO:0000313" key="3">
    <source>
        <dbReference type="Proteomes" id="UP000181936"/>
    </source>
</evidence>
<feature type="transmembrane region" description="Helical" evidence="1">
    <location>
        <begin position="120"/>
        <end position="138"/>
    </location>
</feature>
<feature type="transmembrane region" description="Helical" evidence="1">
    <location>
        <begin position="91"/>
        <end position="108"/>
    </location>
</feature>